<dbReference type="Gene3D" id="3.40.50.10260">
    <property type="entry name" value="YjeF N-terminal domain"/>
    <property type="match status" value="1"/>
</dbReference>
<dbReference type="SUPFAM" id="SSF53613">
    <property type="entry name" value="Ribokinase-like"/>
    <property type="match status" value="1"/>
</dbReference>
<evidence type="ECO:0000313" key="23">
    <source>
        <dbReference type="Proteomes" id="UP000471435"/>
    </source>
</evidence>
<evidence type="ECO:0000256" key="4">
    <source>
        <dbReference type="ARBA" id="ARBA00009524"/>
    </source>
</evidence>
<dbReference type="InterPro" id="IPR029056">
    <property type="entry name" value="Ribokinase-like"/>
</dbReference>
<evidence type="ECO:0000256" key="7">
    <source>
        <dbReference type="ARBA" id="ARBA00022840"/>
    </source>
</evidence>
<dbReference type="Proteomes" id="UP000471435">
    <property type="component" value="Unassembled WGS sequence"/>
</dbReference>
<comment type="cofactor">
    <cofactor evidence="17">
        <name>Mg(2+)</name>
        <dbReference type="ChEBI" id="CHEBI:18420"/>
    </cofactor>
</comment>
<feature type="domain" description="YjeF C-terminal" evidence="20">
    <location>
        <begin position="209"/>
        <end position="464"/>
    </location>
</feature>
<dbReference type="EMBL" id="WTYP01000001">
    <property type="protein sequence ID" value="MXP46490.1"/>
    <property type="molecule type" value="Genomic_DNA"/>
</dbReference>
<dbReference type="PROSITE" id="PS51383">
    <property type="entry name" value="YJEF_C_3"/>
    <property type="match status" value="1"/>
</dbReference>
<comment type="cofactor">
    <cofactor evidence="18 19">
        <name>K(+)</name>
        <dbReference type="ChEBI" id="CHEBI:29103"/>
    </cofactor>
    <text evidence="18 19">Binds 1 potassium ion per subunit.</text>
</comment>
<dbReference type="AlphaFoldDB" id="A0A6I4V0Y5"/>
<evidence type="ECO:0000256" key="13">
    <source>
        <dbReference type="ARBA" id="ARBA00023268"/>
    </source>
</evidence>
<keyword evidence="8 17" id="KW-0521">NADP</keyword>
<gene>
    <name evidence="17" type="primary">nnrD</name>
    <name evidence="18" type="synonym">nnrE</name>
    <name evidence="22" type="ORF">GRI43_03655</name>
</gene>
<evidence type="ECO:0000256" key="11">
    <source>
        <dbReference type="ARBA" id="ARBA00023235"/>
    </source>
</evidence>
<feature type="binding site" evidence="18">
    <location>
        <begin position="60"/>
        <end position="64"/>
    </location>
    <ligand>
        <name>(6S)-NADPHX</name>
        <dbReference type="ChEBI" id="CHEBI:64076"/>
    </ligand>
</feature>
<evidence type="ECO:0000256" key="2">
    <source>
        <dbReference type="ARBA" id="ARBA00000909"/>
    </source>
</evidence>
<keyword evidence="12 17" id="KW-0456">Lyase</keyword>
<dbReference type="OrthoDB" id="9806925at2"/>
<protein>
    <recommendedName>
        <fullName evidence="19">Bifunctional NAD(P)H-hydrate repair enzyme</fullName>
    </recommendedName>
    <alternativeName>
        <fullName evidence="19">Nicotinamide nucleotide repair protein</fullName>
    </alternativeName>
    <domain>
        <recommendedName>
            <fullName evidence="19">ADP-dependent (S)-NAD(P)H-hydrate dehydratase</fullName>
            <ecNumber evidence="19">4.2.1.136</ecNumber>
        </recommendedName>
        <alternativeName>
            <fullName evidence="19">ADP-dependent NAD(P)HX dehydratase</fullName>
        </alternativeName>
    </domain>
    <domain>
        <recommendedName>
            <fullName evidence="19">NAD(P)H-hydrate epimerase</fullName>
            <ecNumber evidence="19">5.1.99.6</ecNumber>
        </recommendedName>
    </domain>
</protein>
<dbReference type="RefSeq" id="WP_160729716.1">
    <property type="nucleotide sequence ID" value="NZ_WTYP01000001.1"/>
</dbReference>
<feature type="binding site" evidence="17">
    <location>
        <position position="344"/>
    </location>
    <ligand>
        <name>(6S)-NADPHX</name>
        <dbReference type="ChEBI" id="CHEBI:64076"/>
    </ligand>
</feature>
<dbReference type="PANTHER" id="PTHR12592">
    <property type="entry name" value="ATP-DEPENDENT (S)-NAD(P)H-HYDRATE DEHYDRATASE FAMILY MEMBER"/>
    <property type="match status" value="1"/>
</dbReference>
<keyword evidence="13" id="KW-0511">Multifunctional enzyme</keyword>
<dbReference type="InterPro" id="IPR030677">
    <property type="entry name" value="Nnr"/>
</dbReference>
<keyword evidence="23" id="KW-1185">Reference proteome</keyword>
<dbReference type="EC" id="5.1.99.6" evidence="19"/>
<evidence type="ECO:0000256" key="14">
    <source>
        <dbReference type="ARBA" id="ARBA00025153"/>
    </source>
</evidence>
<dbReference type="GO" id="GO:0052855">
    <property type="term" value="F:ADP-dependent NAD(P)H-hydrate dehydratase activity"/>
    <property type="evidence" value="ECO:0007669"/>
    <property type="project" value="UniProtKB-UniRule"/>
</dbReference>
<feature type="binding site" evidence="18">
    <location>
        <position position="61"/>
    </location>
    <ligand>
        <name>K(+)</name>
        <dbReference type="ChEBI" id="CHEBI:29103"/>
    </ligand>
</feature>
<evidence type="ECO:0000256" key="12">
    <source>
        <dbReference type="ARBA" id="ARBA00023239"/>
    </source>
</evidence>
<evidence type="ECO:0000256" key="5">
    <source>
        <dbReference type="ARBA" id="ARBA00022723"/>
    </source>
</evidence>
<comment type="function">
    <text evidence="17">Catalyzes the dehydration of the S-form of NAD(P)HX at the expense of ADP, which is converted to AMP. Together with NAD(P)HX epimerase, which catalyzes the epimerization of the S- and R-forms, the enzyme allows the repair of both epimers of NAD(P)HX, a damaged form of NAD(P)H that is a result of enzymatic or heat-dependent hydration.</text>
</comment>
<evidence type="ECO:0000256" key="15">
    <source>
        <dbReference type="ARBA" id="ARBA00048238"/>
    </source>
</evidence>
<feature type="binding site" evidence="18">
    <location>
        <position position="150"/>
    </location>
    <ligand>
        <name>(6S)-NADPHX</name>
        <dbReference type="ChEBI" id="CHEBI:64076"/>
    </ligand>
</feature>
<evidence type="ECO:0000256" key="18">
    <source>
        <dbReference type="HAMAP-Rule" id="MF_01966"/>
    </source>
</evidence>
<evidence type="ECO:0000256" key="9">
    <source>
        <dbReference type="ARBA" id="ARBA00022958"/>
    </source>
</evidence>
<evidence type="ECO:0000256" key="8">
    <source>
        <dbReference type="ARBA" id="ARBA00022857"/>
    </source>
</evidence>
<sequence length="465" mass="47741">MAAPNNQILTVAQMQAAEQALIAGGTSVDALMQIAGQGAAEWIWRIAAGRSVTVLCGPGNNGGDGYVIAETLRRRGLNVQVVAPKPPSTDAAKNARQAWQLPVASSGKGVDGAILVDCLFGSGLSRPLSPELALLLRDLAGRHAYRVAIDLPSGVSSDDGKALNDHLPEYDLSLSLGAWKYAHWTMPACARMGARRLVPIGVSSVPGAATLIDRPDLGPPASDAHKYRRGLCTVIGGEMPGAAVLACISAMRGGAGYTKLLSESTDTQLPPDLVRDASPLSEAVSDHRIGALLAGPGLGRSDDAANRLRTALQAGLRTVLDADALMLLQPDMLGKDGTYIATPHDGELDRLCHSFAVVASSKKDRAGALARASGMVVIAKGPDTLVVAPDGRIALARPASSWLSVAGSGDVLAGIAASRLAAGRNPFDAACEAVWLHGEAARLAGGPFTATELAGKVASAYAACL</sequence>
<dbReference type="GO" id="GO:0046872">
    <property type="term" value="F:metal ion binding"/>
    <property type="evidence" value="ECO:0007669"/>
    <property type="project" value="UniProtKB-UniRule"/>
</dbReference>
<dbReference type="Pfam" id="PF03853">
    <property type="entry name" value="YjeF_N"/>
    <property type="match status" value="1"/>
</dbReference>
<comment type="function">
    <text evidence="18">Catalyzes the epimerization of the S- and R-forms of NAD(P)HX, a damaged form of NAD(P)H that is a result of enzymatic or heat-dependent hydration. This is a prerequisite for the S-specific NAD(P)H-hydrate dehydratase to allow the repair of both epimers of NAD(P)HX.</text>
</comment>
<evidence type="ECO:0000313" key="22">
    <source>
        <dbReference type="EMBL" id="MXP46490.1"/>
    </source>
</evidence>
<comment type="catalytic activity">
    <reaction evidence="2 18 19">
        <text>(6R)-NADPHX = (6S)-NADPHX</text>
        <dbReference type="Rhea" id="RHEA:32227"/>
        <dbReference type="ChEBI" id="CHEBI:64076"/>
        <dbReference type="ChEBI" id="CHEBI:64077"/>
        <dbReference type="EC" id="5.1.99.6"/>
    </reaction>
</comment>
<comment type="catalytic activity">
    <reaction evidence="15 17 19">
        <text>(6S)-NADHX + ADP = AMP + phosphate + NADH + H(+)</text>
        <dbReference type="Rhea" id="RHEA:32223"/>
        <dbReference type="ChEBI" id="CHEBI:15378"/>
        <dbReference type="ChEBI" id="CHEBI:43474"/>
        <dbReference type="ChEBI" id="CHEBI:57945"/>
        <dbReference type="ChEBI" id="CHEBI:64074"/>
        <dbReference type="ChEBI" id="CHEBI:456215"/>
        <dbReference type="ChEBI" id="CHEBI:456216"/>
        <dbReference type="EC" id="4.2.1.136"/>
    </reaction>
</comment>
<dbReference type="PANTHER" id="PTHR12592:SF0">
    <property type="entry name" value="ATP-DEPENDENT (S)-NAD(P)H-HYDRATE DEHYDRATASE"/>
    <property type="match status" value="1"/>
</dbReference>
<comment type="catalytic activity">
    <reaction evidence="16 17 19">
        <text>(6S)-NADPHX + ADP = AMP + phosphate + NADPH + H(+)</text>
        <dbReference type="Rhea" id="RHEA:32235"/>
        <dbReference type="ChEBI" id="CHEBI:15378"/>
        <dbReference type="ChEBI" id="CHEBI:43474"/>
        <dbReference type="ChEBI" id="CHEBI:57783"/>
        <dbReference type="ChEBI" id="CHEBI:64076"/>
        <dbReference type="ChEBI" id="CHEBI:456215"/>
        <dbReference type="ChEBI" id="CHEBI:456216"/>
        <dbReference type="EC" id="4.2.1.136"/>
    </reaction>
</comment>
<feature type="binding site" evidence="17">
    <location>
        <position position="242"/>
    </location>
    <ligand>
        <name>(6S)-NADPHX</name>
        <dbReference type="ChEBI" id="CHEBI:64076"/>
    </ligand>
</feature>
<feature type="binding site" evidence="17">
    <location>
        <position position="297"/>
    </location>
    <ligand>
        <name>(6S)-NADPHX</name>
        <dbReference type="ChEBI" id="CHEBI:64076"/>
    </ligand>
</feature>
<feature type="binding site" evidence="18">
    <location>
        <position position="153"/>
    </location>
    <ligand>
        <name>K(+)</name>
        <dbReference type="ChEBI" id="CHEBI:29103"/>
    </ligand>
</feature>
<comment type="similarity">
    <text evidence="4 19">In the C-terminal section; belongs to the NnrD/CARKD family.</text>
</comment>
<keyword evidence="7 17" id="KW-0067">ATP-binding</keyword>
<evidence type="ECO:0000256" key="10">
    <source>
        <dbReference type="ARBA" id="ARBA00023027"/>
    </source>
</evidence>
<dbReference type="GO" id="GO:0046496">
    <property type="term" value="P:nicotinamide nucleotide metabolic process"/>
    <property type="evidence" value="ECO:0007669"/>
    <property type="project" value="UniProtKB-UniRule"/>
</dbReference>
<dbReference type="PROSITE" id="PS51385">
    <property type="entry name" value="YJEF_N"/>
    <property type="match status" value="1"/>
</dbReference>
<dbReference type="InterPro" id="IPR004443">
    <property type="entry name" value="YjeF_N_dom"/>
</dbReference>
<dbReference type="CDD" id="cd01171">
    <property type="entry name" value="YXKO-related"/>
    <property type="match status" value="1"/>
</dbReference>
<accession>A0A6I4V0Y5</accession>
<feature type="binding site" evidence="18">
    <location>
        <position position="117"/>
    </location>
    <ligand>
        <name>K(+)</name>
        <dbReference type="ChEBI" id="CHEBI:29103"/>
    </ligand>
</feature>
<comment type="caution">
    <text evidence="18">Lacks conserved residue(s) required for the propagation of feature annotation.</text>
</comment>
<evidence type="ECO:0000256" key="6">
    <source>
        <dbReference type="ARBA" id="ARBA00022741"/>
    </source>
</evidence>
<dbReference type="HAMAP" id="MF_01966">
    <property type="entry name" value="NADHX_epimerase"/>
    <property type="match status" value="1"/>
</dbReference>
<evidence type="ECO:0000256" key="17">
    <source>
        <dbReference type="HAMAP-Rule" id="MF_01965"/>
    </source>
</evidence>
<dbReference type="GO" id="GO:0005524">
    <property type="term" value="F:ATP binding"/>
    <property type="evidence" value="ECO:0007669"/>
    <property type="project" value="UniProtKB-UniRule"/>
</dbReference>
<organism evidence="22 23">
    <name type="scientific">Pontixanthobacter luteolus</name>
    <dbReference type="NCBI Taxonomy" id="295089"/>
    <lineage>
        <taxon>Bacteria</taxon>
        <taxon>Pseudomonadati</taxon>
        <taxon>Pseudomonadota</taxon>
        <taxon>Alphaproteobacteria</taxon>
        <taxon>Sphingomonadales</taxon>
        <taxon>Erythrobacteraceae</taxon>
        <taxon>Pontixanthobacter</taxon>
    </lineage>
</organism>
<proteinExistence type="inferred from homology"/>
<reference evidence="22 23" key="1">
    <citation type="submission" date="2019-12" db="EMBL/GenBank/DDBJ databases">
        <title>Genomic-based taxomic classification of the family Erythrobacteraceae.</title>
        <authorList>
            <person name="Xu L."/>
        </authorList>
    </citation>
    <scope>NUCLEOTIDE SEQUENCE [LARGE SCALE GENOMIC DNA]</scope>
    <source>
        <strain evidence="22 23">SW-109</strain>
    </source>
</reference>
<keyword evidence="6 17" id="KW-0547">Nucleotide-binding</keyword>
<evidence type="ECO:0000259" key="21">
    <source>
        <dbReference type="PROSITE" id="PS51385"/>
    </source>
</evidence>
<keyword evidence="5 18" id="KW-0479">Metal-binding</keyword>
<dbReference type="GO" id="GO:0052856">
    <property type="term" value="F:NAD(P)HX epimerase activity"/>
    <property type="evidence" value="ECO:0007669"/>
    <property type="project" value="UniProtKB-UniRule"/>
</dbReference>
<feature type="domain" description="YjeF N-terminal" evidence="21">
    <location>
        <begin position="14"/>
        <end position="208"/>
    </location>
</feature>
<feature type="binding site" evidence="18">
    <location>
        <begin position="121"/>
        <end position="127"/>
    </location>
    <ligand>
        <name>(6S)-NADPHX</name>
        <dbReference type="ChEBI" id="CHEBI:64076"/>
    </ligand>
</feature>
<feature type="binding site" evidence="17">
    <location>
        <position position="409"/>
    </location>
    <ligand>
        <name>AMP</name>
        <dbReference type="ChEBI" id="CHEBI:456215"/>
    </ligand>
</feature>
<dbReference type="NCBIfam" id="TIGR00197">
    <property type="entry name" value="yjeF_nterm"/>
    <property type="match status" value="1"/>
</dbReference>
<dbReference type="EC" id="4.2.1.136" evidence="19"/>
<evidence type="ECO:0000256" key="19">
    <source>
        <dbReference type="PIRNR" id="PIRNR017184"/>
    </source>
</evidence>
<dbReference type="Pfam" id="PF01256">
    <property type="entry name" value="Carb_kinase"/>
    <property type="match status" value="1"/>
</dbReference>
<name>A0A6I4V0Y5_9SPHN</name>
<evidence type="ECO:0000256" key="16">
    <source>
        <dbReference type="ARBA" id="ARBA00049209"/>
    </source>
</evidence>
<keyword evidence="11 18" id="KW-0413">Isomerase</keyword>
<comment type="similarity">
    <text evidence="3 19">In the N-terminal section; belongs to the NnrE/AIBP family.</text>
</comment>
<dbReference type="HAMAP" id="MF_01965">
    <property type="entry name" value="NADHX_dehydratase"/>
    <property type="match status" value="1"/>
</dbReference>
<comment type="similarity">
    <text evidence="17">Belongs to the NnrD/CARKD family.</text>
</comment>
<keyword evidence="9 18" id="KW-0630">Potassium</keyword>
<dbReference type="SUPFAM" id="SSF64153">
    <property type="entry name" value="YjeF N-terminal domain-like"/>
    <property type="match status" value="1"/>
</dbReference>
<comment type="caution">
    <text evidence="22">The sequence shown here is derived from an EMBL/GenBank/DDBJ whole genome shotgun (WGS) entry which is preliminary data.</text>
</comment>
<dbReference type="InterPro" id="IPR000631">
    <property type="entry name" value="CARKD"/>
</dbReference>
<comment type="similarity">
    <text evidence="18">Belongs to the NnrE/AIBP family.</text>
</comment>
<dbReference type="Gene3D" id="3.40.1190.20">
    <property type="match status" value="1"/>
</dbReference>
<comment type="catalytic activity">
    <reaction evidence="1 18 19">
        <text>(6R)-NADHX = (6S)-NADHX</text>
        <dbReference type="Rhea" id="RHEA:32215"/>
        <dbReference type="ChEBI" id="CHEBI:64074"/>
        <dbReference type="ChEBI" id="CHEBI:64075"/>
        <dbReference type="EC" id="5.1.99.6"/>
    </reaction>
</comment>
<evidence type="ECO:0000256" key="3">
    <source>
        <dbReference type="ARBA" id="ARBA00006001"/>
    </source>
</evidence>
<feature type="binding site" evidence="17">
    <location>
        <position position="410"/>
    </location>
    <ligand>
        <name>(6S)-NADPHX</name>
        <dbReference type="ChEBI" id="CHEBI:64076"/>
    </ligand>
</feature>
<dbReference type="GO" id="GO:0110051">
    <property type="term" value="P:metabolite repair"/>
    <property type="evidence" value="ECO:0007669"/>
    <property type="project" value="TreeGrafter"/>
</dbReference>
<feature type="binding site" evidence="17">
    <location>
        <begin position="380"/>
        <end position="384"/>
    </location>
    <ligand>
        <name>AMP</name>
        <dbReference type="ChEBI" id="CHEBI:456215"/>
    </ligand>
</feature>
<comment type="function">
    <text evidence="14 19">Bifunctional enzyme that catalyzes the epimerization of the S- and R-forms of NAD(P)HX and the dehydration of the S-form of NAD(P)HX at the expense of ADP, which is converted to AMP. This allows the repair of both epimers of NAD(P)HX, a damaged form of NAD(P)H that is a result of enzymatic or heat-dependent hydration.</text>
</comment>
<keyword evidence="10 17" id="KW-0520">NAD</keyword>
<dbReference type="PIRSF" id="PIRSF017184">
    <property type="entry name" value="Nnr"/>
    <property type="match status" value="1"/>
</dbReference>
<dbReference type="NCBIfam" id="TIGR00196">
    <property type="entry name" value="yjeF_cterm"/>
    <property type="match status" value="1"/>
</dbReference>
<dbReference type="InterPro" id="IPR036652">
    <property type="entry name" value="YjeF_N_dom_sf"/>
</dbReference>
<evidence type="ECO:0000259" key="20">
    <source>
        <dbReference type="PROSITE" id="PS51383"/>
    </source>
</evidence>
<evidence type="ECO:0000256" key="1">
    <source>
        <dbReference type="ARBA" id="ARBA00000013"/>
    </source>
</evidence>
<comment type="subunit">
    <text evidence="17">Homotetramer.</text>
</comment>